<dbReference type="EMBL" id="ONZP01000018">
    <property type="protein sequence ID" value="SPJ70694.1"/>
    <property type="molecule type" value="Genomic_DNA"/>
</dbReference>
<dbReference type="Proteomes" id="UP001187734">
    <property type="component" value="Unassembled WGS sequence"/>
</dbReference>
<feature type="region of interest" description="Disordered" evidence="1">
    <location>
        <begin position="1"/>
        <end position="26"/>
    </location>
</feature>
<proteinExistence type="predicted"/>
<name>A0AAE8SCV5_9HYPO</name>
<evidence type="ECO:0000256" key="1">
    <source>
        <dbReference type="SAM" id="MobiDB-lite"/>
    </source>
</evidence>
<reference evidence="2" key="1">
    <citation type="submission" date="2018-03" db="EMBL/GenBank/DDBJ databases">
        <authorList>
            <person name="Guldener U."/>
        </authorList>
    </citation>
    <scope>NUCLEOTIDE SEQUENCE</scope>
</reference>
<accession>A0AAE8SCV5</accession>
<dbReference type="AlphaFoldDB" id="A0AAE8SCV5"/>
<evidence type="ECO:0000313" key="2">
    <source>
        <dbReference type="EMBL" id="SPJ70694.1"/>
    </source>
</evidence>
<gene>
    <name evidence="2" type="ORF">FTOL_00422</name>
</gene>
<feature type="region of interest" description="Disordered" evidence="1">
    <location>
        <begin position="57"/>
        <end position="95"/>
    </location>
</feature>
<feature type="compositionally biased region" description="Low complexity" evidence="1">
    <location>
        <begin position="58"/>
        <end position="69"/>
    </location>
</feature>
<evidence type="ECO:0000313" key="3">
    <source>
        <dbReference type="Proteomes" id="UP001187734"/>
    </source>
</evidence>
<feature type="compositionally biased region" description="Polar residues" evidence="1">
    <location>
        <begin position="83"/>
        <end position="95"/>
    </location>
</feature>
<protein>
    <submittedName>
        <fullName evidence="2">Uncharacterized protein</fullName>
    </submittedName>
</protein>
<sequence>MHNVKFSSRRTPGPSKPYPALYNPRDHTGSSGVPKLLLYHSSWEKVDYFTPDRTMNTSSQAAGSQAANALNDKSVIKEVHNAQMPSLQELKQGQP</sequence>
<feature type="compositionally biased region" description="Polar residues" evidence="1">
    <location>
        <begin position="1"/>
        <end position="10"/>
    </location>
</feature>
<comment type="caution">
    <text evidence="2">The sequence shown here is derived from an EMBL/GenBank/DDBJ whole genome shotgun (WGS) entry which is preliminary data.</text>
</comment>
<keyword evidence="3" id="KW-1185">Reference proteome</keyword>
<organism evidence="2 3">
    <name type="scientific">Fusarium torulosum</name>
    <dbReference type="NCBI Taxonomy" id="33205"/>
    <lineage>
        <taxon>Eukaryota</taxon>
        <taxon>Fungi</taxon>
        <taxon>Dikarya</taxon>
        <taxon>Ascomycota</taxon>
        <taxon>Pezizomycotina</taxon>
        <taxon>Sordariomycetes</taxon>
        <taxon>Hypocreomycetidae</taxon>
        <taxon>Hypocreales</taxon>
        <taxon>Nectriaceae</taxon>
        <taxon>Fusarium</taxon>
    </lineage>
</organism>